<keyword evidence="3 5" id="KW-0067">ATP-binding</keyword>
<dbReference type="OrthoDB" id="9801987at2"/>
<dbReference type="RefSeq" id="WP_079690431.1">
    <property type="nucleotide sequence ID" value="NZ_FUZU01000005.1"/>
</dbReference>
<proteinExistence type="predicted"/>
<name>A0A1T5MPS7_9BACT</name>
<dbReference type="InterPro" id="IPR003439">
    <property type="entry name" value="ABC_transporter-like_ATP-bd"/>
</dbReference>
<dbReference type="SMART" id="SM00382">
    <property type="entry name" value="AAA"/>
    <property type="match status" value="1"/>
</dbReference>
<dbReference type="EMBL" id="FUZU01000005">
    <property type="protein sequence ID" value="SKC89869.1"/>
    <property type="molecule type" value="Genomic_DNA"/>
</dbReference>
<dbReference type="GO" id="GO:0016887">
    <property type="term" value="F:ATP hydrolysis activity"/>
    <property type="evidence" value="ECO:0007669"/>
    <property type="project" value="InterPro"/>
</dbReference>
<keyword evidence="6" id="KW-1185">Reference proteome</keyword>
<reference evidence="5 6" key="1">
    <citation type="submission" date="2017-02" db="EMBL/GenBank/DDBJ databases">
        <authorList>
            <person name="Peterson S.W."/>
        </authorList>
    </citation>
    <scope>NUCLEOTIDE SEQUENCE [LARGE SCALE GENOMIC DNA]</scope>
    <source>
        <strain evidence="5 6">DSM 25262</strain>
    </source>
</reference>
<sequence>MLVVQNFSKSYGDLLVLALPHAQFLPGVYWIKGENGSGKTTFFKALAGLHPCEGSIRFGDGVDLHQHPVPYRRKVNYSEAEPQFPGFLTPKDLFLFIGKAKHASTAQQQSLINTFGIAPYYEKPCETHSSGMLKKVSLALAFLGSPQLIILDEPLITLDESARNILLTLMNERITKDEVTFLVSSHQALESDLLLVRETYAIQNKTLIRL</sequence>
<dbReference type="AlphaFoldDB" id="A0A1T5MPS7"/>
<dbReference type="PROSITE" id="PS50893">
    <property type="entry name" value="ABC_TRANSPORTER_2"/>
    <property type="match status" value="1"/>
</dbReference>
<organism evidence="5 6">
    <name type="scientific">Ohtaekwangia koreensis</name>
    <dbReference type="NCBI Taxonomy" id="688867"/>
    <lineage>
        <taxon>Bacteria</taxon>
        <taxon>Pseudomonadati</taxon>
        <taxon>Bacteroidota</taxon>
        <taxon>Cytophagia</taxon>
        <taxon>Cytophagales</taxon>
        <taxon>Fulvivirgaceae</taxon>
        <taxon>Ohtaekwangia</taxon>
    </lineage>
</organism>
<dbReference type="Gene3D" id="3.40.50.300">
    <property type="entry name" value="P-loop containing nucleotide triphosphate hydrolases"/>
    <property type="match status" value="1"/>
</dbReference>
<evidence type="ECO:0000256" key="2">
    <source>
        <dbReference type="ARBA" id="ARBA00022741"/>
    </source>
</evidence>
<evidence type="ECO:0000313" key="5">
    <source>
        <dbReference type="EMBL" id="SKC89869.1"/>
    </source>
</evidence>
<dbReference type="Proteomes" id="UP000190961">
    <property type="component" value="Unassembled WGS sequence"/>
</dbReference>
<protein>
    <submittedName>
        <fullName evidence="5">ABC-2 type transport system ATP-binding protein</fullName>
    </submittedName>
</protein>
<evidence type="ECO:0000259" key="4">
    <source>
        <dbReference type="PROSITE" id="PS50893"/>
    </source>
</evidence>
<dbReference type="InterPro" id="IPR027417">
    <property type="entry name" value="P-loop_NTPase"/>
</dbReference>
<dbReference type="STRING" id="688867.SAMN05660236_5952"/>
<keyword evidence="1" id="KW-0813">Transport</keyword>
<dbReference type="InterPro" id="IPR003593">
    <property type="entry name" value="AAA+_ATPase"/>
</dbReference>
<dbReference type="InterPro" id="IPR051782">
    <property type="entry name" value="ABC_Transporter_VariousFunc"/>
</dbReference>
<accession>A0A1T5MPS7</accession>
<evidence type="ECO:0000313" key="6">
    <source>
        <dbReference type="Proteomes" id="UP000190961"/>
    </source>
</evidence>
<dbReference type="Pfam" id="PF00005">
    <property type="entry name" value="ABC_tran"/>
    <property type="match status" value="1"/>
</dbReference>
<evidence type="ECO:0000256" key="1">
    <source>
        <dbReference type="ARBA" id="ARBA00022448"/>
    </source>
</evidence>
<dbReference type="SUPFAM" id="SSF52540">
    <property type="entry name" value="P-loop containing nucleoside triphosphate hydrolases"/>
    <property type="match status" value="1"/>
</dbReference>
<dbReference type="PANTHER" id="PTHR42939">
    <property type="entry name" value="ABC TRANSPORTER ATP-BINDING PROTEIN ALBC-RELATED"/>
    <property type="match status" value="1"/>
</dbReference>
<gene>
    <name evidence="5" type="ORF">SAMN05660236_5952</name>
</gene>
<keyword evidence="2" id="KW-0547">Nucleotide-binding</keyword>
<dbReference type="GO" id="GO:0005524">
    <property type="term" value="F:ATP binding"/>
    <property type="evidence" value="ECO:0007669"/>
    <property type="project" value="UniProtKB-KW"/>
</dbReference>
<evidence type="ECO:0000256" key="3">
    <source>
        <dbReference type="ARBA" id="ARBA00022840"/>
    </source>
</evidence>
<dbReference type="PANTHER" id="PTHR42939:SF1">
    <property type="entry name" value="ABC TRANSPORTER ATP-BINDING PROTEIN ALBC-RELATED"/>
    <property type="match status" value="1"/>
</dbReference>
<feature type="domain" description="ABC transporter" evidence="4">
    <location>
        <begin position="2"/>
        <end position="208"/>
    </location>
</feature>